<dbReference type="Gene3D" id="2.40.50.90">
    <property type="match status" value="1"/>
</dbReference>
<proteinExistence type="predicted"/>
<accession>A0A0V1I9J6</accession>
<dbReference type="InterPro" id="IPR035437">
    <property type="entry name" value="SNase_OB-fold_sf"/>
</dbReference>
<reference evidence="5 6" key="1">
    <citation type="submission" date="2015-01" db="EMBL/GenBank/DDBJ databases">
        <title>Evolution of Trichinella species and genotypes.</title>
        <authorList>
            <person name="Korhonen P.K."/>
            <person name="Edoardo P."/>
            <person name="Giuseppe L.R."/>
            <person name="Gasser R.B."/>
        </authorList>
    </citation>
    <scope>NUCLEOTIDE SEQUENCE [LARGE SCALE GENOMIC DNA]</scope>
    <source>
        <strain evidence="2">ISS13</strain>
        <strain evidence="4">ISS176</strain>
        <strain evidence="3">ISS588</strain>
    </source>
</reference>
<dbReference type="Proteomes" id="UP000054805">
    <property type="component" value="Unassembled WGS sequence"/>
</dbReference>
<name>A0A0V1I9J6_TRIPS</name>
<evidence type="ECO:0000259" key="1">
    <source>
        <dbReference type="Pfam" id="PF00567"/>
    </source>
</evidence>
<evidence type="ECO:0000313" key="6">
    <source>
        <dbReference type="Proteomes" id="UP000054805"/>
    </source>
</evidence>
<dbReference type="SUPFAM" id="SSF63748">
    <property type="entry name" value="Tudor/PWWP/MBT"/>
    <property type="match status" value="1"/>
</dbReference>
<organism evidence="3 6">
    <name type="scientific">Trichinella pseudospiralis</name>
    <name type="common">Parasitic roundworm</name>
    <dbReference type="NCBI Taxonomy" id="6337"/>
    <lineage>
        <taxon>Eukaryota</taxon>
        <taxon>Metazoa</taxon>
        <taxon>Ecdysozoa</taxon>
        <taxon>Nematoda</taxon>
        <taxon>Enoplea</taxon>
        <taxon>Dorylaimia</taxon>
        <taxon>Trichinellida</taxon>
        <taxon>Trichinellidae</taxon>
        <taxon>Trichinella</taxon>
    </lineage>
</organism>
<dbReference type="Proteomes" id="UP000054826">
    <property type="component" value="Unassembled WGS sequence"/>
</dbReference>
<evidence type="ECO:0000313" key="4">
    <source>
        <dbReference type="EMBL" id="KRZ29609.1"/>
    </source>
</evidence>
<gene>
    <name evidence="2" type="ORF">T4A_13873</name>
    <name evidence="3" type="ORF">T4B_2487</name>
    <name evidence="4" type="ORF">T4C_596</name>
</gene>
<evidence type="ECO:0000313" key="3">
    <source>
        <dbReference type="EMBL" id="KRZ19499.1"/>
    </source>
</evidence>
<dbReference type="EMBL" id="JYDR01000015">
    <property type="protein sequence ID" value="KRY75759.1"/>
    <property type="molecule type" value="Genomic_DNA"/>
</dbReference>
<dbReference type="EMBL" id="JYDS01000278">
    <property type="protein sequence ID" value="KRZ19499.1"/>
    <property type="molecule type" value="Genomic_DNA"/>
</dbReference>
<protein>
    <recommendedName>
        <fullName evidence="1">Tudor domain-containing protein</fullName>
    </recommendedName>
</protein>
<keyword evidence="6" id="KW-1185">Reference proteome</keyword>
<feature type="non-terminal residue" evidence="3">
    <location>
        <position position="1"/>
    </location>
</feature>
<comment type="caution">
    <text evidence="3">The sequence shown here is derived from an EMBL/GenBank/DDBJ whole genome shotgun (WGS) entry which is preliminary data.</text>
</comment>
<sequence>LNLIFETENMAKVNLSSAEYFELFARQYDSQTTLMNYIAFGKPLKEIHSFNVRMTNYGWPMKFDVNFSFFYKIQKDMEAQMEIVYKDMDKVPQFDDSIILQYDTVNLPVAVQYSGKMNRALLLKSTEDGAHVHFVDSGENYVFKWEIVRPLYKQFAEWPPLAFHCQLNGLKQSDMIENVVATLEKAMPPGREFYCEVINWNDMESILMDLYLGETDRVLIVNFYLAKYFARKRQQKANRMLARKKLQEEKARRRMLMGDDWDSSDEN</sequence>
<dbReference type="AlphaFoldDB" id="A0A0V1I9J6"/>
<evidence type="ECO:0000313" key="5">
    <source>
        <dbReference type="Proteomes" id="UP000054632"/>
    </source>
</evidence>
<dbReference type="Gene3D" id="2.30.30.140">
    <property type="match status" value="1"/>
</dbReference>
<dbReference type="Proteomes" id="UP000054632">
    <property type="component" value="Unassembled WGS sequence"/>
</dbReference>
<evidence type="ECO:0000313" key="2">
    <source>
        <dbReference type="EMBL" id="KRY75759.1"/>
    </source>
</evidence>
<feature type="domain" description="Tudor" evidence="1">
    <location>
        <begin position="46"/>
        <end position="169"/>
    </location>
</feature>
<dbReference type="EMBL" id="JYDV01000138">
    <property type="protein sequence ID" value="KRZ29609.1"/>
    <property type="molecule type" value="Genomic_DNA"/>
</dbReference>
<dbReference type="GO" id="GO:0005737">
    <property type="term" value="C:cytoplasm"/>
    <property type="evidence" value="ECO:0007669"/>
    <property type="project" value="UniProtKB-ARBA"/>
</dbReference>
<dbReference type="Pfam" id="PF00567">
    <property type="entry name" value="TUDOR"/>
    <property type="match status" value="1"/>
</dbReference>
<dbReference type="InterPro" id="IPR002999">
    <property type="entry name" value="Tudor"/>
</dbReference>